<evidence type="ECO:0000256" key="1">
    <source>
        <dbReference type="SAM" id="Phobius"/>
    </source>
</evidence>
<feature type="chain" id="PRO_5003410684" evidence="2">
    <location>
        <begin position="20"/>
        <end position="520"/>
    </location>
</feature>
<keyword evidence="1" id="KW-0472">Membrane</keyword>
<evidence type="ECO:0000256" key="2">
    <source>
        <dbReference type="SAM" id="SignalP"/>
    </source>
</evidence>
<feature type="signal peptide" evidence="2">
    <location>
        <begin position="1"/>
        <end position="19"/>
    </location>
</feature>
<sequence>MLGSLSLIVFLTLTTEVEGIPALQYKTNTRRALNCDKFTKNIADCDPDGYNIVLLLQAIPYGLVALFLFFFIPSYFFFKYFWNCCGGRNQSPNFCQPVGSSGTVYSKMDLIRPRIYAVLAAVSCVVATVGGCYFMKMLKECAGEVHHRVLVSFNDMEVVNNEYVEGLKLNMYDINNHSTYEIPLSAVDPRGADLKAAVDGRFRAGREVFQRTALKAVNVLDRIGMGVVCLFLLPTLFTVLGLVLVSCNYRRYVSMLWFFIIGYLAIGVWLFAGFLASINLYVTDSCFEVEEFTEGRSNILGVLAECEERGFSPASDIVEYLLQEQSRRTCEILRRGCYDSNQNASANAKNGKVFHCTDLTRCNEINEMDMLKWMGSKNHFSRDVLYNETVFEEARKSGHVCQSVSKDKCDVRSCAYDCMSGGALSTVGHVAKSVTHAVDAIGRVRGMHETVGSKLGSCEPVLMNLAYSLVSSCKKATNSIFYLEQFLGLLGLSCILAMFAYAIGAKRFIPMRCAYIYQND</sequence>
<reference evidence="3" key="1">
    <citation type="journal article" date="2012" name="Proc. Natl. Acad. Sci. U.S.A.">
        <title>Antigenic diversity is generated by distinct evolutionary mechanisms in African trypanosome species.</title>
        <authorList>
            <person name="Jackson A.P."/>
            <person name="Berry A."/>
            <person name="Aslett M."/>
            <person name="Allison H.C."/>
            <person name="Burton P."/>
            <person name="Vavrova-Anderson J."/>
            <person name="Brown R."/>
            <person name="Browne H."/>
            <person name="Corton N."/>
            <person name="Hauser H."/>
            <person name="Gamble J."/>
            <person name="Gilderthorp R."/>
            <person name="Marcello L."/>
            <person name="McQuillan J."/>
            <person name="Otto T.D."/>
            <person name="Quail M.A."/>
            <person name="Sanders M.J."/>
            <person name="van Tonder A."/>
            <person name="Ginger M.L."/>
            <person name="Field M.C."/>
            <person name="Barry J.D."/>
            <person name="Hertz-Fowler C."/>
            <person name="Berriman M."/>
        </authorList>
    </citation>
    <scope>NUCLEOTIDE SEQUENCE</scope>
    <source>
        <strain evidence="3">IL3000</strain>
    </source>
</reference>
<feature type="transmembrane region" description="Helical" evidence="1">
    <location>
        <begin position="480"/>
        <end position="503"/>
    </location>
</feature>
<keyword evidence="2" id="KW-0732">Signal</keyword>
<evidence type="ECO:0000313" key="3">
    <source>
        <dbReference type="EMBL" id="CCC93988.1"/>
    </source>
</evidence>
<dbReference type="AlphaFoldDB" id="G0UX71"/>
<feature type="transmembrane region" description="Helical" evidence="1">
    <location>
        <begin position="115"/>
        <end position="136"/>
    </location>
</feature>
<dbReference type="VEuPathDB" id="TriTrypDB:TcIL3000_10_7630"/>
<keyword evidence="1" id="KW-0812">Transmembrane</keyword>
<dbReference type="EMBL" id="HE575323">
    <property type="protein sequence ID" value="CCC93988.1"/>
    <property type="molecule type" value="Genomic_DNA"/>
</dbReference>
<feature type="transmembrane region" description="Helical" evidence="1">
    <location>
        <begin position="223"/>
        <end position="245"/>
    </location>
</feature>
<name>G0UX71_TRYCI</name>
<protein>
    <submittedName>
        <fullName evidence="3">Uncharacterized protein</fullName>
    </submittedName>
</protein>
<accession>G0UX71</accession>
<feature type="transmembrane region" description="Helical" evidence="1">
    <location>
        <begin position="58"/>
        <end position="78"/>
    </location>
</feature>
<feature type="transmembrane region" description="Helical" evidence="1">
    <location>
        <begin position="257"/>
        <end position="282"/>
    </location>
</feature>
<organism evidence="3">
    <name type="scientific">Trypanosoma congolense (strain IL3000)</name>
    <dbReference type="NCBI Taxonomy" id="1068625"/>
    <lineage>
        <taxon>Eukaryota</taxon>
        <taxon>Discoba</taxon>
        <taxon>Euglenozoa</taxon>
        <taxon>Kinetoplastea</taxon>
        <taxon>Metakinetoplastina</taxon>
        <taxon>Trypanosomatida</taxon>
        <taxon>Trypanosomatidae</taxon>
        <taxon>Trypanosoma</taxon>
        <taxon>Nannomonas</taxon>
    </lineage>
</organism>
<gene>
    <name evidence="3" type="ORF">TCIL3000_10_7630</name>
</gene>
<keyword evidence="1" id="KW-1133">Transmembrane helix</keyword>
<proteinExistence type="predicted"/>